<organism evidence="2 3">
    <name type="scientific">Nibribacter koreensis</name>
    <dbReference type="NCBI Taxonomy" id="1084519"/>
    <lineage>
        <taxon>Bacteria</taxon>
        <taxon>Pseudomonadati</taxon>
        <taxon>Bacteroidota</taxon>
        <taxon>Cytophagia</taxon>
        <taxon>Cytophagales</taxon>
        <taxon>Hymenobacteraceae</taxon>
        <taxon>Nibribacter</taxon>
    </lineage>
</organism>
<dbReference type="RefSeq" id="WP_345167230.1">
    <property type="nucleotide sequence ID" value="NZ_BAABGX010000002.1"/>
</dbReference>
<dbReference type="InterPro" id="IPR022134">
    <property type="entry name" value="DUF3667"/>
</dbReference>
<proteinExistence type="predicted"/>
<gene>
    <name evidence="2" type="ORF">GCM10023183_27480</name>
</gene>
<feature type="transmembrane region" description="Helical" evidence="1">
    <location>
        <begin position="230"/>
        <end position="250"/>
    </location>
</feature>
<dbReference type="CDD" id="cd00350">
    <property type="entry name" value="rubredoxin_like"/>
    <property type="match status" value="1"/>
</dbReference>
<dbReference type="EMBL" id="BAABGX010000002">
    <property type="protein sequence ID" value="GAA4309958.1"/>
    <property type="molecule type" value="Genomic_DNA"/>
</dbReference>
<feature type="transmembrane region" description="Helical" evidence="1">
    <location>
        <begin position="262"/>
        <end position="281"/>
    </location>
</feature>
<evidence type="ECO:0000313" key="2">
    <source>
        <dbReference type="EMBL" id="GAA4309958.1"/>
    </source>
</evidence>
<evidence type="ECO:0000313" key="3">
    <source>
        <dbReference type="Proteomes" id="UP001501844"/>
    </source>
</evidence>
<dbReference type="Pfam" id="PF12412">
    <property type="entry name" value="DUF3667"/>
    <property type="match status" value="1"/>
</dbReference>
<evidence type="ECO:0000256" key="1">
    <source>
        <dbReference type="SAM" id="Phobius"/>
    </source>
</evidence>
<reference evidence="3" key="1">
    <citation type="journal article" date="2019" name="Int. J. Syst. Evol. Microbiol.">
        <title>The Global Catalogue of Microorganisms (GCM) 10K type strain sequencing project: providing services to taxonomists for standard genome sequencing and annotation.</title>
        <authorList>
            <consortium name="The Broad Institute Genomics Platform"/>
            <consortium name="The Broad Institute Genome Sequencing Center for Infectious Disease"/>
            <person name="Wu L."/>
            <person name="Ma J."/>
        </authorList>
    </citation>
    <scope>NUCLEOTIDE SEQUENCE [LARGE SCALE GENOMIC DNA]</scope>
    <source>
        <strain evidence="3">JCM 17917</strain>
    </source>
</reference>
<keyword evidence="1" id="KW-1133">Transmembrane helix</keyword>
<comment type="caution">
    <text evidence="2">The sequence shown here is derived from an EMBL/GenBank/DDBJ whole genome shotgun (WGS) entry which is preliminary data.</text>
</comment>
<keyword evidence="1" id="KW-0472">Membrane</keyword>
<feature type="transmembrane region" description="Helical" evidence="1">
    <location>
        <begin position="318"/>
        <end position="342"/>
    </location>
</feature>
<accession>A0ABP8FSC4</accession>
<sequence length="346" mass="40394">MAKHRRKYPVCTNCNYTFSEGEPDNFCPKCGQENHDLNVPFKHVALEVLEGTIHYDTKFWTTIKYLLFYPGKLTNEFHKGRRMDYVPPIRLYVFINFVFFFLLSMRVGHMSNEHDNRSIAQQEQNIDYSFLENSMMSPADKEKMRAEIKAAILEDSLKKVTNKAGKKDGSVSLDVGDMGSVSEFAPQATIDSLVREAGFTPNWYTRSAMRKGVHLVKLPHDQLITKMLKYWSVLMFVLMPIFALLTKLVFYKARRYYMEHLMFSIHLHCFVFLLFIIYMLLEYLHTPAYILAWFNLLVGVYLFLGLKRVFHRTYLRTLFNMFVLVFLYCIVGLFTGLVGLGISAAF</sequence>
<feature type="transmembrane region" description="Helical" evidence="1">
    <location>
        <begin position="89"/>
        <end position="108"/>
    </location>
</feature>
<name>A0ABP8FSC4_9BACT</name>
<keyword evidence="3" id="KW-1185">Reference proteome</keyword>
<protein>
    <submittedName>
        <fullName evidence="2">DUF3667 domain-containing protein</fullName>
    </submittedName>
</protein>
<dbReference type="Proteomes" id="UP001501844">
    <property type="component" value="Unassembled WGS sequence"/>
</dbReference>
<keyword evidence="1" id="KW-0812">Transmembrane</keyword>
<feature type="transmembrane region" description="Helical" evidence="1">
    <location>
        <begin position="287"/>
        <end position="306"/>
    </location>
</feature>